<name>A0A166A6K5_9AGAM</name>
<dbReference type="Proteomes" id="UP000076532">
    <property type="component" value="Unassembled WGS sequence"/>
</dbReference>
<protein>
    <submittedName>
        <fullName evidence="2">Uncharacterized protein</fullName>
    </submittedName>
</protein>
<dbReference type="AlphaFoldDB" id="A0A166A6K5"/>
<dbReference type="Pfam" id="PF13650">
    <property type="entry name" value="Asp_protease_2"/>
    <property type="match status" value="1"/>
</dbReference>
<sequence length="445" mass="49275">MPDATVENRGAKHVPVLTDGILSPHILTVYENTCIDHIKDKQITPTDCVRKLLGGLQGAEVREWFTTDRDHIQKLSFEEFMVELRAEFLDSNWLEEAVQDLLVMVQGESSFKFKEFAHSLEGADTKLLGTVGHLTKDHLKQQLLAGMSKPLRIRVNAVKMNVSATDYKLWKEEVRRIVDMLATIHEVFADTLKKAHCRHLEQSHQSRDSPNGYPSGTGYREITMASVPTGSKLEPERKLVITAVVESSRARSQPPVCRHCISSSHPQPRKHSLSLSLSSCLHPVAAVLVSSRDANGYHTPVNRSSVLHGSEDEDEDDDVSCIAAVISEVAPVMVPSARHLSLRSVCVPEGDTSTLHHIQAMLDTGSHLDLVNPSFAQRLNLKQFPLTQCEKVSVAIGGKKTDISSAHVVKFRLSDLSFMYSSHIITACVAPQLSMDVLLGMPFLM</sequence>
<accession>A0A166A6K5</accession>
<dbReference type="EMBL" id="KV417665">
    <property type="protein sequence ID" value="KZP11296.1"/>
    <property type="molecule type" value="Genomic_DNA"/>
</dbReference>
<dbReference type="Gene3D" id="2.40.70.10">
    <property type="entry name" value="Acid Proteases"/>
    <property type="match status" value="1"/>
</dbReference>
<reference evidence="2 3" key="1">
    <citation type="journal article" date="2016" name="Mol. Biol. Evol.">
        <title>Comparative Genomics of Early-Diverging Mushroom-Forming Fungi Provides Insights into the Origins of Lignocellulose Decay Capabilities.</title>
        <authorList>
            <person name="Nagy L.G."/>
            <person name="Riley R."/>
            <person name="Tritt A."/>
            <person name="Adam C."/>
            <person name="Daum C."/>
            <person name="Floudas D."/>
            <person name="Sun H."/>
            <person name="Yadav J.S."/>
            <person name="Pangilinan J."/>
            <person name="Larsson K.H."/>
            <person name="Matsuura K."/>
            <person name="Barry K."/>
            <person name="Labutti K."/>
            <person name="Kuo R."/>
            <person name="Ohm R.A."/>
            <person name="Bhattacharya S.S."/>
            <person name="Shirouzu T."/>
            <person name="Yoshinaga Y."/>
            <person name="Martin F.M."/>
            <person name="Grigoriev I.V."/>
            <person name="Hibbett D.S."/>
        </authorList>
    </citation>
    <scope>NUCLEOTIDE SEQUENCE [LARGE SCALE GENOMIC DNA]</scope>
    <source>
        <strain evidence="2 3">CBS 109695</strain>
    </source>
</reference>
<evidence type="ECO:0000313" key="3">
    <source>
        <dbReference type="Proteomes" id="UP000076532"/>
    </source>
</evidence>
<evidence type="ECO:0000256" key="1">
    <source>
        <dbReference type="SAM" id="MobiDB-lite"/>
    </source>
</evidence>
<dbReference type="OrthoDB" id="2369050at2759"/>
<gene>
    <name evidence="2" type="ORF">FIBSPDRAFT_899087</name>
</gene>
<organism evidence="2 3">
    <name type="scientific">Athelia psychrophila</name>
    <dbReference type="NCBI Taxonomy" id="1759441"/>
    <lineage>
        <taxon>Eukaryota</taxon>
        <taxon>Fungi</taxon>
        <taxon>Dikarya</taxon>
        <taxon>Basidiomycota</taxon>
        <taxon>Agaricomycotina</taxon>
        <taxon>Agaricomycetes</taxon>
        <taxon>Agaricomycetidae</taxon>
        <taxon>Atheliales</taxon>
        <taxon>Atheliaceae</taxon>
        <taxon>Athelia</taxon>
    </lineage>
</organism>
<dbReference type="CDD" id="cd00303">
    <property type="entry name" value="retropepsin_like"/>
    <property type="match status" value="1"/>
</dbReference>
<feature type="region of interest" description="Disordered" evidence="1">
    <location>
        <begin position="199"/>
        <end position="220"/>
    </location>
</feature>
<keyword evidence="3" id="KW-1185">Reference proteome</keyword>
<evidence type="ECO:0000313" key="2">
    <source>
        <dbReference type="EMBL" id="KZP11296.1"/>
    </source>
</evidence>
<dbReference type="SUPFAM" id="SSF50630">
    <property type="entry name" value="Acid proteases"/>
    <property type="match status" value="1"/>
</dbReference>
<proteinExistence type="predicted"/>
<dbReference type="InterPro" id="IPR021109">
    <property type="entry name" value="Peptidase_aspartic_dom_sf"/>
</dbReference>